<reference evidence="3" key="1">
    <citation type="journal article" date="2023" name="Mol. Phylogenet. Evol.">
        <title>Genome-scale phylogeny and comparative genomics of the fungal order Sordariales.</title>
        <authorList>
            <person name="Hensen N."/>
            <person name="Bonometti L."/>
            <person name="Westerberg I."/>
            <person name="Brannstrom I.O."/>
            <person name="Guillou S."/>
            <person name="Cros-Aarteil S."/>
            <person name="Calhoun S."/>
            <person name="Haridas S."/>
            <person name="Kuo A."/>
            <person name="Mondo S."/>
            <person name="Pangilinan J."/>
            <person name="Riley R."/>
            <person name="LaButti K."/>
            <person name="Andreopoulos B."/>
            <person name="Lipzen A."/>
            <person name="Chen C."/>
            <person name="Yan M."/>
            <person name="Daum C."/>
            <person name="Ng V."/>
            <person name="Clum A."/>
            <person name="Steindorff A."/>
            <person name="Ohm R.A."/>
            <person name="Martin F."/>
            <person name="Silar P."/>
            <person name="Natvig D.O."/>
            <person name="Lalanne C."/>
            <person name="Gautier V."/>
            <person name="Ament-Velasquez S.L."/>
            <person name="Kruys A."/>
            <person name="Hutchinson M.I."/>
            <person name="Powell A.J."/>
            <person name="Barry K."/>
            <person name="Miller A.N."/>
            <person name="Grigoriev I.V."/>
            <person name="Debuchy R."/>
            <person name="Gladieux P."/>
            <person name="Hiltunen Thoren M."/>
            <person name="Johannesson H."/>
        </authorList>
    </citation>
    <scope>NUCLEOTIDE SEQUENCE</scope>
    <source>
        <strain evidence="3">FGSC 1904</strain>
    </source>
</reference>
<evidence type="ECO:0000313" key="4">
    <source>
        <dbReference type="Proteomes" id="UP001281003"/>
    </source>
</evidence>
<gene>
    <name evidence="3" type="ORF">B0T20DRAFT_373193</name>
</gene>
<dbReference type="InterPro" id="IPR000719">
    <property type="entry name" value="Prot_kinase_dom"/>
</dbReference>
<dbReference type="GO" id="GO:0004674">
    <property type="term" value="F:protein serine/threonine kinase activity"/>
    <property type="evidence" value="ECO:0007669"/>
    <property type="project" value="TreeGrafter"/>
</dbReference>
<feature type="compositionally biased region" description="Polar residues" evidence="1">
    <location>
        <begin position="126"/>
        <end position="137"/>
    </location>
</feature>
<dbReference type="SUPFAM" id="SSF56112">
    <property type="entry name" value="Protein kinase-like (PK-like)"/>
    <property type="match status" value="1"/>
</dbReference>
<dbReference type="SMART" id="SM00220">
    <property type="entry name" value="S_TKc"/>
    <property type="match status" value="1"/>
</dbReference>
<dbReference type="PANTHER" id="PTHR24359">
    <property type="entry name" value="SERINE/THREONINE-PROTEIN KINASE SBK1"/>
    <property type="match status" value="1"/>
</dbReference>
<sequence length="599" mass="67806">MGSAGYPIISITQPASNDSILESRTEDMPASPIIPASHSSYSCLNSDISEYDEWASPSPSDIDSSAKERSQNEHQLSNDWRNDFNHERRPEIEESFEELAAPISREPSEISDLGQRLYYESRTTDNRAPSASVSGESHTLARPSGRKSLQDRLFEALQRKNRTTPLAQGFFPTTALSTIITVRTVKKELQEQRSLKNYNRDRISQFAQMICTETPCKTSNSNENGDVISFRKIFAILVMLDQVPAIVRFLKTNVNDLDLPLEAMYRSHGGLYDLRRRKAPSERLKCFPKHWGSLLLSRFEEMQWATLAPWFGKARASSETGVLHYRLHDKTVLPFLGDCDEGPEEENEFAGGGGRVFKAKIHPGHHTFHNKQGDRYGHHGDIKPENILWFPDRDGSPVGPSAFEGGTLKLTDFGLADISTKRTMSRIRGTAIMVTRCYCAPEIDLPDGGGHGRQYDMWTLGCLYIEFVTWLIGGWQLLSKFNLARIALDKEWCSFKTDTFFMIQENSDSPDKEKEAIVKPQVTKFIEQLHGHPKCTQFLHDLLDMVQTGLLIVKKSNGQHLERLSSHQVCGRLNDMWRRCLESDTYGSKPCPRRGSNAI</sequence>
<organism evidence="3 4">
    <name type="scientific">Sordaria brevicollis</name>
    <dbReference type="NCBI Taxonomy" id="83679"/>
    <lineage>
        <taxon>Eukaryota</taxon>
        <taxon>Fungi</taxon>
        <taxon>Dikarya</taxon>
        <taxon>Ascomycota</taxon>
        <taxon>Pezizomycotina</taxon>
        <taxon>Sordariomycetes</taxon>
        <taxon>Sordariomycetidae</taxon>
        <taxon>Sordariales</taxon>
        <taxon>Sordariaceae</taxon>
        <taxon>Sordaria</taxon>
    </lineage>
</organism>
<feature type="compositionally biased region" description="Low complexity" evidence="1">
    <location>
        <begin position="29"/>
        <end position="39"/>
    </location>
</feature>
<feature type="domain" description="Protein kinase" evidence="2">
    <location>
        <begin position="160"/>
        <end position="599"/>
    </location>
</feature>
<dbReference type="PROSITE" id="PS50011">
    <property type="entry name" value="PROTEIN_KINASE_DOM"/>
    <property type="match status" value="1"/>
</dbReference>
<dbReference type="InterPro" id="IPR011009">
    <property type="entry name" value="Kinase-like_dom_sf"/>
</dbReference>
<accession>A0AAE0PI84</accession>
<feature type="region of interest" description="Disordered" evidence="1">
    <location>
        <begin position="1"/>
        <end position="39"/>
    </location>
</feature>
<feature type="region of interest" description="Disordered" evidence="1">
    <location>
        <begin position="52"/>
        <end position="85"/>
    </location>
</feature>
<dbReference type="EMBL" id="JAUTDP010000004">
    <property type="protein sequence ID" value="KAK3400005.1"/>
    <property type="molecule type" value="Genomic_DNA"/>
</dbReference>
<proteinExistence type="predicted"/>
<dbReference type="AlphaFoldDB" id="A0AAE0PI84"/>
<dbReference type="Proteomes" id="UP001281003">
    <property type="component" value="Unassembled WGS sequence"/>
</dbReference>
<dbReference type="PANTHER" id="PTHR24359:SF37">
    <property type="entry name" value="PROTEIN KINASE DOMAIN-CONTAINING PROTEIN"/>
    <property type="match status" value="1"/>
</dbReference>
<dbReference type="Pfam" id="PF00069">
    <property type="entry name" value="Pkinase"/>
    <property type="match status" value="1"/>
</dbReference>
<comment type="caution">
    <text evidence="3">The sequence shown here is derived from an EMBL/GenBank/DDBJ whole genome shotgun (WGS) entry which is preliminary data.</text>
</comment>
<keyword evidence="4" id="KW-1185">Reference proteome</keyword>
<dbReference type="GO" id="GO:0005524">
    <property type="term" value="F:ATP binding"/>
    <property type="evidence" value="ECO:0007669"/>
    <property type="project" value="InterPro"/>
</dbReference>
<name>A0AAE0PI84_SORBR</name>
<evidence type="ECO:0000256" key="1">
    <source>
        <dbReference type="SAM" id="MobiDB-lite"/>
    </source>
</evidence>
<protein>
    <recommendedName>
        <fullName evidence="2">Protein kinase domain-containing protein</fullName>
    </recommendedName>
</protein>
<reference evidence="3" key="2">
    <citation type="submission" date="2023-07" db="EMBL/GenBank/DDBJ databases">
        <authorList>
            <consortium name="Lawrence Berkeley National Laboratory"/>
            <person name="Haridas S."/>
            <person name="Hensen N."/>
            <person name="Bonometti L."/>
            <person name="Westerberg I."/>
            <person name="Brannstrom I.O."/>
            <person name="Guillou S."/>
            <person name="Cros-Aarteil S."/>
            <person name="Calhoun S."/>
            <person name="Kuo A."/>
            <person name="Mondo S."/>
            <person name="Pangilinan J."/>
            <person name="Riley R."/>
            <person name="LaButti K."/>
            <person name="Andreopoulos B."/>
            <person name="Lipzen A."/>
            <person name="Chen C."/>
            <person name="Yanf M."/>
            <person name="Daum C."/>
            <person name="Ng V."/>
            <person name="Clum A."/>
            <person name="Steindorff A."/>
            <person name="Ohm R."/>
            <person name="Martin F."/>
            <person name="Silar P."/>
            <person name="Natvig D."/>
            <person name="Lalanne C."/>
            <person name="Gautier V."/>
            <person name="Ament-velasquez S.L."/>
            <person name="Kruys A."/>
            <person name="Hutchinson M.I."/>
            <person name="Powell A.J."/>
            <person name="Barry K."/>
            <person name="Miller A.N."/>
            <person name="Grigoriev I.V."/>
            <person name="Debuchy R."/>
            <person name="Gladieux P."/>
            <person name="Thoren M.H."/>
            <person name="Johannesson H."/>
        </authorList>
    </citation>
    <scope>NUCLEOTIDE SEQUENCE</scope>
    <source>
        <strain evidence="3">FGSC 1904</strain>
    </source>
</reference>
<feature type="region of interest" description="Disordered" evidence="1">
    <location>
        <begin position="123"/>
        <end position="146"/>
    </location>
</feature>
<evidence type="ECO:0000259" key="2">
    <source>
        <dbReference type="PROSITE" id="PS50011"/>
    </source>
</evidence>
<evidence type="ECO:0000313" key="3">
    <source>
        <dbReference type="EMBL" id="KAK3400005.1"/>
    </source>
</evidence>
<feature type="compositionally biased region" description="Polar residues" evidence="1">
    <location>
        <begin position="10"/>
        <end position="20"/>
    </location>
</feature>
<dbReference type="Gene3D" id="1.10.510.10">
    <property type="entry name" value="Transferase(Phosphotransferase) domain 1"/>
    <property type="match status" value="1"/>
</dbReference>